<evidence type="ECO:0000256" key="1">
    <source>
        <dbReference type="SAM" id="Phobius"/>
    </source>
</evidence>
<feature type="transmembrane region" description="Helical" evidence="1">
    <location>
        <begin position="67"/>
        <end position="91"/>
    </location>
</feature>
<keyword evidence="1" id="KW-0812">Transmembrane</keyword>
<reference evidence="2 3" key="1">
    <citation type="submission" date="2018-01" db="EMBL/GenBank/DDBJ databases">
        <title>Saezia sanguinis gen. nov., sp. nov., in the order Burkholderiales isolated from human blood.</title>
        <authorList>
            <person name="Medina-Pascual M.J."/>
            <person name="Valdezate S."/>
            <person name="Monzon S."/>
            <person name="Cuesta I."/>
            <person name="Carrasco G."/>
            <person name="Villalon P."/>
            <person name="Saez-Nieto J.A."/>
        </authorList>
    </citation>
    <scope>NUCLEOTIDE SEQUENCE [LARGE SCALE GENOMIC DNA]</scope>
    <source>
        <strain evidence="2 3">CNM695-12</strain>
    </source>
</reference>
<keyword evidence="1" id="KW-0472">Membrane</keyword>
<dbReference type="Proteomes" id="UP000286947">
    <property type="component" value="Unassembled WGS sequence"/>
</dbReference>
<evidence type="ECO:0000313" key="3">
    <source>
        <dbReference type="Proteomes" id="UP000286947"/>
    </source>
</evidence>
<sequence>MNNDESSQTNISKFTGVFGLIEKLWDITWSLRVFIIVLYVDIVLMLHNRVGLMGWEETKLFFTQNPGYAIAWFSVLGLFVSILIPSIEFVFRRVCEKLFWNHIYGFHRGERRSGEALYSDVLEFATRSGDKVLLDSCKDHERNSELLAHKGSQIAWLTVATAILVAADIGIPFINYSDQSILYHFGQMVGWWGGGVVLLFYIGCWYVLCFAWQLMDSNPWILYPPMADEIVAKEKKQKHLQDELIQPPLRKYRIHQTDGKR</sequence>
<keyword evidence="3" id="KW-1185">Reference proteome</keyword>
<gene>
    <name evidence="2" type="ORF">CUZ56_00253</name>
</gene>
<protein>
    <submittedName>
        <fullName evidence="2">Uncharacterized protein</fullName>
    </submittedName>
</protein>
<dbReference type="AlphaFoldDB" id="A0A433SGG2"/>
<keyword evidence="1" id="KW-1133">Transmembrane helix</keyword>
<feature type="transmembrane region" description="Helical" evidence="1">
    <location>
        <begin position="189"/>
        <end position="212"/>
    </location>
</feature>
<accession>A0A433SGG2</accession>
<comment type="caution">
    <text evidence="2">The sequence shown here is derived from an EMBL/GenBank/DDBJ whole genome shotgun (WGS) entry which is preliminary data.</text>
</comment>
<dbReference type="EMBL" id="PQSP01000001">
    <property type="protein sequence ID" value="RUS67776.1"/>
    <property type="molecule type" value="Genomic_DNA"/>
</dbReference>
<proteinExistence type="predicted"/>
<organism evidence="2 3">
    <name type="scientific">Saezia sanguinis</name>
    <dbReference type="NCBI Taxonomy" id="1965230"/>
    <lineage>
        <taxon>Bacteria</taxon>
        <taxon>Pseudomonadati</taxon>
        <taxon>Pseudomonadota</taxon>
        <taxon>Betaproteobacteria</taxon>
        <taxon>Burkholderiales</taxon>
        <taxon>Saeziaceae</taxon>
        <taxon>Saezia</taxon>
    </lineage>
</organism>
<name>A0A433SGG2_9BURK</name>
<evidence type="ECO:0000313" key="2">
    <source>
        <dbReference type="EMBL" id="RUS67776.1"/>
    </source>
</evidence>
<feature type="transmembrane region" description="Helical" evidence="1">
    <location>
        <begin position="29"/>
        <end position="47"/>
    </location>
</feature>
<dbReference type="RefSeq" id="WP_126977436.1">
    <property type="nucleotide sequence ID" value="NZ_PQSP01000001.1"/>
</dbReference>
<feature type="transmembrane region" description="Helical" evidence="1">
    <location>
        <begin position="154"/>
        <end position="177"/>
    </location>
</feature>